<evidence type="ECO:0000256" key="2">
    <source>
        <dbReference type="ARBA" id="ARBA00023136"/>
    </source>
</evidence>
<dbReference type="EMBL" id="JAVDRL010000002">
    <property type="protein sequence ID" value="MDR6529840.1"/>
    <property type="molecule type" value="Genomic_DNA"/>
</dbReference>
<evidence type="ECO:0000256" key="4">
    <source>
        <dbReference type="RuleBase" id="RU003357"/>
    </source>
</evidence>
<evidence type="ECO:0000256" key="5">
    <source>
        <dbReference type="SAM" id="SignalP"/>
    </source>
</evidence>
<evidence type="ECO:0000313" key="9">
    <source>
        <dbReference type="Proteomes" id="UP001262754"/>
    </source>
</evidence>
<dbReference type="RefSeq" id="WP_056759021.1">
    <property type="nucleotide sequence ID" value="NZ_BMLD01000007.1"/>
</dbReference>
<dbReference type="InterPro" id="IPR036942">
    <property type="entry name" value="Beta-barrel_TonB_sf"/>
</dbReference>
<dbReference type="SUPFAM" id="SSF56935">
    <property type="entry name" value="Porins"/>
    <property type="match status" value="1"/>
</dbReference>
<dbReference type="Pfam" id="PF00593">
    <property type="entry name" value="TonB_dep_Rec_b-barrel"/>
    <property type="match status" value="1"/>
</dbReference>
<dbReference type="NCBIfam" id="TIGR01782">
    <property type="entry name" value="TonB-Xanth-Caul"/>
    <property type="match status" value="1"/>
</dbReference>
<keyword evidence="8" id="KW-0675">Receptor</keyword>
<comment type="subcellular location">
    <subcellularLocation>
        <location evidence="1 4">Cell outer membrane</location>
    </subcellularLocation>
</comment>
<evidence type="ECO:0000313" key="8">
    <source>
        <dbReference type="EMBL" id="MDR6529840.1"/>
    </source>
</evidence>
<feature type="domain" description="TonB-dependent receptor plug" evidence="7">
    <location>
        <begin position="67"/>
        <end position="174"/>
    </location>
</feature>
<reference evidence="8 9" key="1">
    <citation type="submission" date="2023-07" db="EMBL/GenBank/DDBJ databases">
        <title>Sorghum-associated microbial communities from plants grown in Nebraska, USA.</title>
        <authorList>
            <person name="Schachtman D."/>
        </authorList>
    </citation>
    <scope>NUCLEOTIDE SEQUENCE [LARGE SCALE GENOMIC DNA]</scope>
    <source>
        <strain evidence="8 9">DS2154</strain>
    </source>
</reference>
<comment type="similarity">
    <text evidence="4">Belongs to the TonB-dependent receptor family.</text>
</comment>
<dbReference type="Gene3D" id="2.40.170.20">
    <property type="entry name" value="TonB-dependent receptor, beta-barrel domain"/>
    <property type="match status" value="1"/>
</dbReference>
<dbReference type="InterPro" id="IPR000531">
    <property type="entry name" value="Beta-barrel_TonB"/>
</dbReference>
<feature type="chain" id="PRO_5047021974" evidence="5">
    <location>
        <begin position="25"/>
        <end position="1121"/>
    </location>
</feature>
<comment type="caution">
    <text evidence="8">The sequence shown here is derived from an EMBL/GenBank/DDBJ whole genome shotgun (WGS) entry which is preliminary data.</text>
</comment>
<name>A0ABU1MUH9_9CAUL</name>
<keyword evidence="9" id="KW-1185">Reference proteome</keyword>
<dbReference type="InterPro" id="IPR012910">
    <property type="entry name" value="Plug_dom"/>
</dbReference>
<evidence type="ECO:0000259" key="7">
    <source>
        <dbReference type="Pfam" id="PF07715"/>
    </source>
</evidence>
<feature type="domain" description="TonB-dependent receptor-like beta-barrel" evidence="6">
    <location>
        <begin position="527"/>
        <end position="1085"/>
    </location>
</feature>
<keyword evidence="3" id="KW-0998">Cell outer membrane</keyword>
<feature type="signal peptide" evidence="5">
    <location>
        <begin position="1"/>
        <end position="24"/>
    </location>
</feature>
<dbReference type="PANTHER" id="PTHR40980">
    <property type="entry name" value="PLUG DOMAIN-CONTAINING PROTEIN"/>
    <property type="match status" value="1"/>
</dbReference>
<dbReference type="Gene3D" id="2.170.130.10">
    <property type="entry name" value="TonB-dependent receptor, plug domain"/>
    <property type="match status" value="1"/>
</dbReference>
<gene>
    <name evidence="8" type="ORF">J2800_000564</name>
</gene>
<dbReference type="Proteomes" id="UP001262754">
    <property type="component" value="Unassembled WGS sequence"/>
</dbReference>
<organism evidence="8 9">
    <name type="scientific">Caulobacter rhizosphaerae</name>
    <dbReference type="NCBI Taxonomy" id="2010972"/>
    <lineage>
        <taxon>Bacteria</taxon>
        <taxon>Pseudomonadati</taxon>
        <taxon>Pseudomonadota</taxon>
        <taxon>Alphaproteobacteria</taxon>
        <taxon>Caulobacterales</taxon>
        <taxon>Caulobacteraceae</taxon>
        <taxon>Caulobacter</taxon>
    </lineage>
</organism>
<evidence type="ECO:0000259" key="6">
    <source>
        <dbReference type="Pfam" id="PF00593"/>
    </source>
</evidence>
<accession>A0ABU1MUH9</accession>
<proteinExistence type="inferred from homology"/>
<dbReference type="InterPro" id="IPR010104">
    <property type="entry name" value="TonB_rcpt_bac"/>
</dbReference>
<keyword evidence="2 4" id="KW-0472">Membrane</keyword>
<dbReference type="InterPro" id="IPR037066">
    <property type="entry name" value="Plug_dom_sf"/>
</dbReference>
<protein>
    <submittedName>
        <fullName evidence="8">TonB-dependent receptor</fullName>
    </submittedName>
</protein>
<keyword evidence="4" id="KW-0798">TonB box</keyword>
<dbReference type="PANTHER" id="PTHR40980:SF4">
    <property type="entry name" value="TONB-DEPENDENT RECEPTOR-LIKE BETA-BARREL DOMAIN-CONTAINING PROTEIN"/>
    <property type="match status" value="1"/>
</dbReference>
<sequence>MKSSIRARHLLVAGASLGVLCALAGPVAAQDAPSAAKDDQVVDTVKEVVVTARRRALQSAIEIKKNSDTLVDSVVADEAGKLPDNSITEVLQRVSGVSISRFGGTNGGSTAFQIEGSGITVRGLPFNSSMLNGQQVFSANGASAISWNEVTPELMAGVDVYKGTRADLIEGGASAVNLRTHLPFDFKDTQVNLTVGGSYGTQAKKASPRASAMFSKRFDTNIGEFGVLWDLAYSRLHQQSSDLQVGAMFAQYAPTSTRDDDLAFVPSSFNWNTNKSKRDRYGFYQALQWKPASNLTLTNTVFYSQYVEDSHGNSGSLGTNPSSTSAVMPVVGKPVEYDANGAFRKGSLTVGSTGNAVEFQNITPSWVPSWYQLNCGATYGTPASSIQWDWSVDGGIEPVPSNPNWDGRRLAQCAPAATLNPTGGATASHSKNSTLDISQSFVWTPGDRVAVRGGAQYVRSRSTGQSMYVGLNQSSPLVTSMDVDLTGSLPIVSGLSPAGVLDKSTAYLANMGYHKPKNEGAMVAAHIDLEYRVSDDGFLRSITVGARTSNRSENDNFAGTYFAPLGQSWMGRNFGTHLGDPTFGPGNIQYLNNPNVLPSDYQVATFSNFFGGKMPLPSQVFVASDSVMQSYDWYHLLTTYNGEVPGGTADQYWTAKIDQGLNKTDSRIVNQAAYVQAKFAHDGIGFIPAFSGNIGVRVFHDSLRASGLLQTPDADRLVLSVADSTAYFNAQQFPGAGNPYPTTYYFDKTYAMQTRSYDYTRVLPAFNIKFDLSDKFIIRGAASKSSAPPNLNDIRAGGVVDARTLANPTNSQAPPILTGFTARDAGASLKPTMITSEDLAFEFYPSSSSFLYASVFAKQIEDHPQFYSFIASNLPVPGKAYANGQTPPTVGSTDPDAGTPASLDLPWLYMQNRSATEKATIKGFEIGGRKFFDQLPGLFRGFGVEGNVTYIDSKNPAQQANNMLSPGLNPDGTVPQTYPNLPYAGLSKWAYNIQLLYSRDRVNFRLAYNWRSKALLSTNVNPLSYLTSGGNPYSLNTSPTNFDSDHSYPVYNMVPAYMSAAGYLDLGFDYKLSEKVSVSFNANNLLNTKSKTVQEPVPGVYVPYDYNVSDRRYEVTMRARF</sequence>
<dbReference type="Pfam" id="PF07715">
    <property type="entry name" value="Plug"/>
    <property type="match status" value="1"/>
</dbReference>
<keyword evidence="5" id="KW-0732">Signal</keyword>
<evidence type="ECO:0000256" key="3">
    <source>
        <dbReference type="ARBA" id="ARBA00023237"/>
    </source>
</evidence>
<evidence type="ECO:0000256" key="1">
    <source>
        <dbReference type="ARBA" id="ARBA00004442"/>
    </source>
</evidence>